<evidence type="ECO:0000256" key="5">
    <source>
        <dbReference type="ARBA" id="ARBA00022777"/>
    </source>
</evidence>
<dbReference type="Gene3D" id="3.40.1160.10">
    <property type="entry name" value="Acetylglutamate kinase-like"/>
    <property type="match status" value="1"/>
</dbReference>
<evidence type="ECO:0000256" key="7">
    <source>
        <dbReference type="ARBA" id="ARBA00023154"/>
    </source>
</evidence>
<dbReference type="GO" id="GO:0005829">
    <property type="term" value="C:cytosol"/>
    <property type="evidence" value="ECO:0007669"/>
    <property type="project" value="TreeGrafter"/>
</dbReference>
<dbReference type="NCBIfam" id="TIGR00656">
    <property type="entry name" value="asp_kin_monofn"/>
    <property type="match status" value="1"/>
</dbReference>
<dbReference type="GO" id="GO:0004072">
    <property type="term" value="F:aspartate kinase activity"/>
    <property type="evidence" value="ECO:0007669"/>
    <property type="project" value="UniProtKB-EC"/>
</dbReference>
<feature type="binding site" evidence="9">
    <location>
        <position position="234"/>
    </location>
    <ligand>
        <name>ATP</name>
        <dbReference type="ChEBI" id="CHEBI:30616"/>
    </ligand>
</feature>
<dbReference type="InterPro" id="IPR005260">
    <property type="entry name" value="Asp_kin_monofn"/>
</dbReference>
<keyword evidence="5 10" id="KW-0418">Kinase</keyword>
<dbReference type="CDD" id="cd04258">
    <property type="entry name" value="AAK_AKiii-LysC-EC"/>
    <property type="match status" value="1"/>
</dbReference>
<evidence type="ECO:0000256" key="3">
    <source>
        <dbReference type="ARBA" id="ARBA00022679"/>
    </source>
</evidence>
<dbReference type="GO" id="GO:0005524">
    <property type="term" value="F:ATP binding"/>
    <property type="evidence" value="ECO:0007669"/>
    <property type="project" value="UniProtKB-KW"/>
</dbReference>
<evidence type="ECO:0000256" key="2">
    <source>
        <dbReference type="ARBA" id="ARBA00010122"/>
    </source>
</evidence>
<gene>
    <name evidence="13" type="primary">lysC</name>
    <name evidence="13" type="ORF">EB241_20145</name>
</gene>
<dbReference type="GO" id="GO:0009089">
    <property type="term" value="P:lysine biosynthetic process via diaminopimelate"/>
    <property type="evidence" value="ECO:0007669"/>
    <property type="project" value="UniProtKB-UniPathway"/>
</dbReference>
<dbReference type="NCBIfam" id="NF006570">
    <property type="entry name" value="PRK09084.1"/>
    <property type="match status" value="1"/>
</dbReference>
<comment type="pathway">
    <text evidence="11">Amino-acid biosynthesis; L-threonine biosynthesis; L-threonine from L-aspartate: step 1/5.</text>
</comment>
<evidence type="ECO:0000313" key="13">
    <source>
        <dbReference type="EMBL" id="RQM36525.1"/>
    </source>
</evidence>
<feature type="binding site" evidence="9">
    <location>
        <position position="47"/>
    </location>
    <ligand>
        <name>substrate</name>
    </ligand>
</feature>
<dbReference type="Pfam" id="PF22468">
    <property type="entry name" value="ACT_9"/>
    <property type="match status" value="1"/>
</dbReference>
<dbReference type="InterPro" id="IPR047962">
    <property type="entry name" value="LysC_ACT_2"/>
</dbReference>
<keyword evidence="3 10" id="KW-0808">Transferase</keyword>
<keyword evidence="14" id="KW-1185">Reference proteome</keyword>
<comment type="pathway">
    <text evidence="1 11">Amino-acid biosynthesis; L-lysine biosynthesis via DAP pathway; (S)-tetrahydrodipicolinate from L-aspartate: step 1/4.</text>
</comment>
<dbReference type="InterPro" id="IPR041745">
    <property type="entry name" value="AKiii-LysC-EC"/>
</dbReference>
<dbReference type="Gene3D" id="1.20.120.1320">
    <property type="entry name" value="Aspartokinase, catalytic domain"/>
    <property type="match status" value="1"/>
</dbReference>
<dbReference type="UniPathway" id="UPA00051">
    <property type="reaction ID" value="UER00462"/>
</dbReference>
<dbReference type="FunFam" id="3.30.70.260:FF:000023">
    <property type="entry name" value="Aspartokinase"/>
    <property type="match status" value="1"/>
</dbReference>
<dbReference type="SUPFAM" id="SSF53633">
    <property type="entry name" value="Carbamate kinase-like"/>
    <property type="match status" value="1"/>
</dbReference>
<evidence type="ECO:0000256" key="8">
    <source>
        <dbReference type="ARBA" id="ARBA00047872"/>
    </source>
</evidence>
<evidence type="ECO:0000256" key="9">
    <source>
        <dbReference type="PIRSR" id="PIRSR000726-1"/>
    </source>
</evidence>
<feature type="binding site" evidence="9">
    <location>
        <begin position="259"/>
        <end position="260"/>
    </location>
    <ligand>
        <name>ATP</name>
        <dbReference type="ChEBI" id="CHEBI:30616"/>
    </ligand>
</feature>
<proteinExistence type="inferred from homology"/>
<keyword evidence="11" id="KW-0028">Amino-acid biosynthesis</keyword>
<dbReference type="CDD" id="cd04917">
    <property type="entry name" value="ACT_AKiii-LysC-EC_2"/>
    <property type="match status" value="1"/>
</dbReference>
<dbReference type="FunFam" id="3.30.70.260:FF:000017">
    <property type="entry name" value="Aspartokinase"/>
    <property type="match status" value="1"/>
</dbReference>
<feature type="binding site" evidence="9">
    <location>
        <begin position="223"/>
        <end position="224"/>
    </location>
    <ligand>
        <name>ATP</name>
        <dbReference type="ChEBI" id="CHEBI:30616"/>
    </ligand>
</feature>
<dbReference type="GO" id="GO:0009088">
    <property type="term" value="P:threonine biosynthetic process"/>
    <property type="evidence" value="ECO:0007669"/>
    <property type="project" value="UniProtKB-UniPathway"/>
</dbReference>
<feature type="binding site" evidence="9">
    <location>
        <position position="229"/>
    </location>
    <ligand>
        <name>ATP</name>
        <dbReference type="ChEBI" id="CHEBI:30616"/>
    </ligand>
</feature>
<feature type="domain" description="ACT" evidence="12">
    <location>
        <begin position="315"/>
        <end position="387"/>
    </location>
</feature>
<comment type="catalytic activity">
    <reaction evidence="8 10">
        <text>L-aspartate + ATP = 4-phospho-L-aspartate + ADP</text>
        <dbReference type="Rhea" id="RHEA:23776"/>
        <dbReference type="ChEBI" id="CHEBI:29991"/>
        <dbReference type="ChEBI" id="CHEBI:30616"/>
        <dbReference type="ChEBI" id="CHEBI:57535"/>
        <dbReference type="ChEBI" id="CHEBI:456216"/>
        <dbReference type="EC" id="2.7.2.4"/>
    </reaction>
</comment>
<dbReference type="PIRSF" id="PIRSF000726">
    <property type="entry name" value="Asp_kin"/>
    <property type="match status" value="1"/>
</dbReference>
<feature type="binding site" evidence="9">
    <location>
        <position position="121"/>
    </location>
    <ligand>
        <name>substrate</name>
    </ligand>
</feature>
<dbReference type="InterPro" id="IPR018042">
    <property type="entry name" value="Aspartate_kinase_CS"/>
</dbReference>
<protein>
    <recommendedName>
        <fullName evidence="10">Aspartokinase</fullName>
        <ecNumber evidence="10">2.7.2.4</ecNumber>
    </recommendedName>
</protein>
<comment type="pathway">
    <text evidence="11">Amino-acid biosynthesis; L-methionine biosynthesis via de novo pathway; L-homoserine from L-aspartate: step 1/3.</text>
</comment>
<dbReference type="PANTHER" id="PTHR21499:SF59">
    <property type="entry name" value="ASPARTOKINASE"/>
    <property type="match status" value="1"/>
</dbReference>
<evidence type="ECO:0000256" key="6">
    <source>
        <dbReference type="ARBA" id="ARBA00022840"/>
    </source>
</evidence>
<dbReference type="SUPFAM" id="SSF55021">
    <property type="entry name" value="ACT-like"/>
    <property type="match status" value="2"/>
</dbReference>
<sequence length="451" mass="48803">MSQSSLIVAKFGGTSVADFAAMNRSADVVLRDPNVRLVVLSASAGVTNLLVSLADGQEQEQRAYLLDEIRRIQYAIIDQLTQPAVIREEIDRLLENITMLSEAAALATSNALTDELVSHGELMSSLLFVEVLRQRKVAAGWFDVRKVMRTSDRFGRAEPDVLLLAELAESQLASRLSEALIVTQGFIGSEAKGRTTTLGRGGSDYTAALLGEALHASRIDIWTDVAGIYTTDPRVVPAAKRIDEITFEEAAEMATFGAKVLHPATLLPAVRCNIPVFVGSSKDPAAGGTRVCNQMQNPPLFRALALRRKQTLLTLHSLNMLHARGFLVEVFDILARHNISVDLITTSEVSVALTLDTTGSTSTGESLLTQALLTELSSLCRVEVEDNLALIAIIGNNLSKACGVGKEVFGVLEPFNLRLICYGASSYNLCFLVPGNDAEQVVQTLHHNLFE</sequence>
<keyword evidence="7" id="KW-0457">Lysine biosynthesis</keyword>
<dbReference type="PANTHER" id="PTHR21499">
    <property type="entry name" value="ASPARTATE KINASE"/>
    <property type="match status" value="1"/>
</dbReference>
<dbReference type="OrthoDB" id="9799110at2"/>
<evidence type="ECO:0000256" key="10">
    <source>
        <dbReference type="RuleBase" id="RU003448"/>
    </source>
</evidence>
<dbReference type="InterPro" id="IPR042199">
    <property type="entry name" value="AsparK_Bifunc_asparK/hSer_DH"/>
</dbReference>
<dbReference type="EMBL" id="RHHM01000021">
    <property type="protein sequence ID" value="RQM36525.1"/>
    <property type="molecule type" value="Genomic_DNA"/>
</dbReference>
<dbReference type="UniPathway" id="UPA00050">
    <property type="reaction ID" value="UER00461"/>
</dbReference>
<evidence type="ECO:0000256" key="1">
    <source>
        <dbReference type="ARBA" id="ARBA00004766"/>
    </source>
</evidence>
<evidence type="ECO:0000313" key="14">
    <source>
        <dbReference type="Proteomes" id="UP000279457"/>
    </source>
</evidence>
<dbReference type="InterPro" id="IPR045865">
    <property type="entry name" value="ACT-like_dom_sf"/>
</dbReference>
<dbReference type="GO" id="GO:0009090">
    <property type="term" value="P:homoserine biosynthetic process"/>
    <property type="evidence" value="ECO:0007669"/>
    <property type="project" value="TreeGrafter"/>
</dbReference>
<reference evidence="13 14" key="1">
    <citation type="submission" date="2018-10" db="EMBL/GenBank/DDBJ databases">
        <title>Draft genome sequence for the type isolate of Erwinia psidii, agent causal of bacterial blight in guava (Psidium guajava) and wilt and die-back of Eucalyptus spp.</title>
        <authorList>
            <person name="Hermenegildo P.S."/>
            <person name="Santos S.A."/>
            <person name="Guimaraes L.M.S."/>
            <person name="Vidigal P.M.P."/>
            <person name="Pereira I.C."/>
            <person name="Badel J.L."/>
            <person name="Alfenas-Zerbini P."/>
            <person name="Ferreira M.A.S.V."/>
            <person name="Alfenas A.C."/>
        </authorList>
    </citation>
    <scope>NUCLEOTIDE SEQUENCE [LARGE SCALE GENOMIC DNA]</scope>
    <source>
        <strain evidence="13 14">IBSBF 435</strain>
    </source>
</reference>
<name>A0A3N6UUK2_9GAMM</name>
<dbReference type="InterPro" id="IPR036393">
    <property type="entry name" value="AceGlu_kinase-like_sf"/>
</dbReference>
<feature type="binding site" evidence="9">
    <location>
        <begin position="10"/>
        <end position="13"/>
    </location>
    <ligand>
        <name>ATP</name>
        <dbReference type="ChEBI" id="CHEBI:30616"/>
    </ligand>
</feature>
<dbReference type="AlphaFoldDB" id="A0A3N6UUK2"/>
<evidence type="ECO:0000256" key="11">
    <source>
        <dbReference type="RuleBase" id="RU004249"/>
    </source>
</evidence>
<keyword evidence="4 9" id="KW-0547">Nucleotide-binding</keyword>
<accession>A0A3N6UUK2</accession>
<organism evidence="13 14">
    <name type="scientific">Erwinia psidii</name>
    <dbReference type="NCBI Taxonomy" id="69224"/>
    <lineage>
        <taxon>Bacteria</taxon>
        <taxon>Pseudomonadati</taxon>
        <taxon>Pseudomonadota</taxon>
        <taxon>Gammaproteobacteria</taxon>
        <taxon>Enterobacterales</taxon>
        <taxon>Erwiniaceae</taxon>
        <taxon>Erwinia</taxon>
    </lineage>
</organism>
<dbReference type="EC" id="2.7.2.4" evidence="10"/>
<dbReference type="Gene3D" id="3.30.70.260">
    <property type="match status" value="2"/>
</dbReference>
<dbReference type="InterPro" id="IPR001048">
    <property type="entry name" value="Asp/Glu/Uridylate_kinase"/>
</dbReference>
<comment type="caution">
    <text evidence="13">The sequence shown here is derived from an EMBL/GenBank/DDBJ whole genome shotgun (WGS) entry which is preliminary data.</text>
</comment>
<dbReference type="Pfam" id="PF00696">
    <property type="entry name" value="AA_kinase"/>
    <property type="match status" value="1"/>
</dbReference>
<dbReference type="PROSITE" id="PS51671">
    <property type="entry name" value="ACT"/>
    <property type="match status" value="1"/>
</dbReference>
<evidence type="ECO:0000256" key="4">
    <source>
        <dbReference type="ARBA" id="ARBA00022741"/>
    </source>
</evidence>
<dbReference type="CDD" id="cd04932">
    <property type="entry name" value="ACT_AKiii-LysC-EC_1"/>
    <property type="match status" value="1"/>
</dbReference>
<dbReference type="InterPro" id="IPR002912">
    <property type="entry name" value="ACT_dom"/>
</dbReference>
<keyword evidence="6 9" id="KW-0067">ATP-binding</keyword>
<dbReference type="InterPro" id="IPR054352">
    <property type="entry name" value="ACT_Aspartokinase"/>
</dbReference>
<dbReference type="PROSITE" id="PS00324">
    <property type="entry name" value="ASPARTOKINASE"/>
    <property type="match status" value="1"/>
</dbReference>
<dbReference type="Proteomes" id="UP000279457">
    <property type="component" value="Unassembled WGS sequence"/>
</dbReference>
<dbReference type="NCBIfam" id="TIGR00657">
    <property type="entry name" value="asp_kinases"/>
    <property type="match status" value="1"/>
</dbReference>
<dbReference type="UniPathway" id="UPA00034">
    <property type="reaction ID" value="UER00015"/>
</dbReference>
<comment type="similarity">
    <text evidence="2 10">Belongs to the aspartokinase family.</text>
</comment>
<dbReference type="InterPro" id="IPR001341">
    <property type="entry name" value="Asp_kinase"/>
</dbReference>
<evidence type="ECO:0000259" key="12">
    <source>
        <dbReference type="PROSITE" id="PS51671"/>
    </source>
</evidence>
<dbReference type="RefSeq" id="WP_124234769.1">
    <property type="nucleotide sequence ID" value="NZ_RHHM01000021.1"/>
</dbReference>